<name>A0ABU0TKN5_9FLAO</name>
<dbReference type="InterPro" id="IPR003010">
    <property type="entry name" value="C-N_Hydrolase"/>
</dbReference>
<dbReference type="CDD" id="cd07197">
    <property type="entry name" value="nitrilase"/>
    <property type="match status" value="1"/>
</dbReference>
<protein>
    <submittedName>
        <fullName evidence="3">Amidohydrolase</fullName>
    </submittedName>
</protein>
<dbReference type="Proteomes" id="UP001225072">
    <property type="component" value="Unassembled WGS sequence"/>
</dbReference>
<organism evidence="3 4">
    <name type="scientific">Chryseobacterium camelliae</name>
    <dbReference type="NCBI Taxonomy" id="1265445"/>
    <lineage>
        <taxon>Bacteria</taxon>
        <taxon>Pseudomonadati</taxon>
        <taxon>Bacteroidota</taxon>
        <taxon>Flavobacteriia</taxon>
        <taxon>Flavobacteriales</taxon>
        <taxon>Weeksellaceae</taxon>
        <taxon>Chryseobacterium group</taxon>
        <taxon>Chryseobacterium</taxon>
    </lineage>
</organism>
<evidence type="ECO:0000313" key="3">
    <source>
        <dbReference type="EMBL" id="MDQ1097602.1"/>
    </source>
</evidence>
<gene>
    <name evidence="3" type="ORF">QE404_002749</name>
</gene>
<dbReference type="InterPro" id="IPR036526">
    <property type="entry name" value="C-N_Hydrolase_sf"/>
</dbReference>
<evidence type="ECO:0000256" key="1">
    <source>
        <dbReference type="ARBA" id="ARBA00022801"/>
    </source>
</evidence>
<evidence type="ECO:0000259" key="2">
    <source>
        <dbReference type="PROSITE" id="PS50263"/>
    </source>
</evidence>
<dbReference type="PANTHER" id="PTHR43674:SF2">
    <property type="entry name" value="BETA-UREIDOPROPIONASE"/>
    <property type="match status" value="1"/>
</dbReference>
<accession>A0ABU0TKN5</accession>
<evidence type="ECO:0000313" key="4">
    <source>
        <dbReference type="Proteomes" id="UP001225072"/>
    </source>
</evidence>
<keyword evidence="4" id="KW-1185">Reference proteome</keyword>
<dbReference type="PROSITE" id="PS50263">
    <property type="entry name" value="CN_HYDROLASE"/>
    <property type="match status" value="1"/>
</dbReference>
<dbReference type="Gene3D" id="3.60.110.10">
    <property type="entry name" value="Carbon-nitrogen hydrolase"/>
    <property type="match status" value="1"/>
</dbReference>
<feature type="domain" description="CN hydrolase" evidence="2">
    <location>
        <begin position="1"/>
        <end position="234"/>
    </location>
</feature>
<proteinExistence type="predicted"/>
<sequence>MKIAAAQIRPISGNIPENIHLHTQCINQAIAHQADAIFFPELSLTGYEPELAKELASDQNDTRLDCFQEISTRNNIIIGLGLPTRSNRGIMISMILFQPAIPRQTYSKQQLHADEFPYFIHGENQILLTINDEKIAPGICYETMQHSHAEHAYQMGMNIYVACVAKSQNGIDKALIHYPEVAKKFSVPVLMSNCIGPCDSFESAGQTSVWTQHGHIAGQLDEKAEGILIFDTETEKAVAVSLQKF</sequence>
<dbReference type="RefSeq" id="WP_307451241.1">
    <property type="nucleotide sequence ID" value="NZ_JAUTAL010000001.1"/>
</dbReference>
<keyword evidence="1" id="KW-0378">Hydrolase</keyword>
<reference evidence="3 4" key="1">
    <citation type="submission" date="2023-07" db="EMBL/GenBank/DDBJ databases">
        <title>Functional and genomic diversity of the sorghum phyllosphere microbiome.</title>
        <authorList>
            <person name="Shade A."/>
        </authorList>
    </citation>
    <scope>NUCLEOTIDE SEQUENCE [LARGE SCALE GENOMIC DNA]</scope>
    <source>
        <strain evidence="3 4">SORGH_AS_1064</strain>
    </source>
</reference>
<dbReference type="SUPFAM" id="SSF56317">
    <property type="entry name" value="Carbon-nitrogen hydrolase"/>
    <property type="match status" value="1"/>
</dbReference>
<comment type="caution">
    <text evidence="3">The sequence shown here is derived from an EMBL/GenBank/DDBJ whole genome shotgun (WGS) entry which is preliminary data.</text>
</comment>
<dbReference type="InterPro" id="IPR050345">
    <property type="entry name" value="Aliph_Amidase/BUP"/>
</dbReference>
<dbReference type="EMBL" id="JAUTAL010000001">
    <property type="protein sequence ID" value="MDQ1097602.1"/>
    <property type="molecule type" value="Genomic_DNA"/>
</dbReference>
<dbReference type="Pfam" id="PF00795">
    <property type="entry name" value="CN_hydrolase"/>
    <property type="match status" value="1"/>
</dbReference>
<dbReference type="PANTHER" id="PTHR43674">
    <property type="entry name" value="NITRILASE C965.09-RELATED"/>
    <property type="match status" value="1"/>
</dbReference>